<dbReference type="InterPro" id="IPR011009">
    <property type="entry name" value="Kinase-like_dom_sf"/>
</dbReference>
<dbReference type="InterPro" id="IPR002575">
    <property type="entry name" value="Aminoglycoside_PTrfase"/>
</dbReference>
<gene>
    <name evidence="2" type="ORF">DSL72_004355</name>
</gene>
<accession>A0A8A3P9R6</accession>
<evidence type="ECO:0000313" key="3">
    <source>
        <dbReference type="Proteomes" id="UP000672032"/>
    </source>
</evidence>
<feature type="domain" description="Aminoglycoside phosphotransferase" evidence="1">
    <location>
        <begin position="115"/>
        <end position="317"/>
    </location>
</feature>
<sequence>MSQPYATLPIHGFRNGAANLFPPDSIEETRRMLSHLCHAINFARDIQDCEQVSGGNNNAILFTCLPLAPEHHNRRISCVLRTCKTTWFKSTPPIDAAMCPLVALGQKLRANLNFPIPYTLVYDCTYDNPIRSPYLIQERVLGETLEHEYFTLHRALELELELAHPRNPHMERRCSYARAVAGFVAAVDRVAMPGYGTFAAHPSMPRKGVRVRGDFGVTQDHVGGRKIPTAPNFSRWVRDVLGAQMARATDRLVSLSLEELWWVEVLCQIGQEMEERGLLTDEPAGLWHSDFWPRNIMVRSSRDHAVLTGVIDWDEAKSLPRVVTRKPPMFLWSMLANGLFPAEKLEIKNAFDREMQRLRPESSYAHDAYDMDRVLVRALCMYALFGPGFAYHDEMSFRELVDRWNARDRGC</sequence>
<protein>
    <recommendedName>
        <fullName evidence="1">Aminoglycoside phosphotransferase domain-containing protein</fullName>
    </recommendedName>
</protein>
<proteinExistence type="predicted"/>
<dbReference type="InterPro" id="IPR051678">
    <property type="entry name" value="AGP_Transferase"/>
</dbReference>
<dbReference type="Proteomes" id="UP000672032">
    <property type="component" value="Chromosome 1"/>
</dbReference>
<dbReference type="Gene3D" id="3.90.1200.10">
    <property type="match status" value="1"/>
</dbReference>
<reference evidence="2" key="1">
    <citation type="submission" date="2020-10" db="EMBL/GenBank/DDBJ databases">
        <title>Genome Sequence of Monilinia vaccinii-corymbosi Sheds Light on Mummy Berry Disease Infection of Blueberry and Mating Type.</title>
        <authorList>
            <person name="Yow A.G."/>
            <person name="Zhang Y."/>
            <person name="Bansal K."/>
            <person name="Eacker S.M."/>
            <person name="Sullivan S."/>
            <person name="Liachko I."/>
            <person name="Cubeta M.A."/>
            <person name="Rollins J.A."/>
            <person name="Ashrafi H."/>
        </authorList>
    </citation>
    <scope>NUCLEOTIDE SEQUENCE</scope>
    <source>
        <strain evidence="2">RL-1</strain>
    </source>
</reference>
<dbReference type="PANTHER" id="PTHR21310:SF56">
    <property type="entry name" value="AMINOGLYCOSIDE PHOSPHOTRANSFERASE DOMAIN-CONTAINING PROTEIN"/>
    <property type="match status" value="1"/>
</dbReference>
<name>A0A8A3P9R6_9HELO</name>
<dbReference type="OrthoDB" id="2968323at2759"/>
<evidence type="ECO:0000313" key="2">
    <source>
        <dbReference type="EMBL" id="QSZ29837.1"/>
    </source>
</evidence>
<evidence type="ECO:0000259" key="1">
    <source>
        <dbReference type="Pfam" id="PF01636"/>
    </source>
</evidence>
<keyword evidence="3" id="KW-1185">Reference proteome</keyword>
<organism evidence="2 3">
    <name type="scientific">Monilinia vaccinii-corymbosi</name>
    <dbReference type="NCBI Taxonomy" id="61207"/>
    <lineage>
        <taxon>Eukaryota</taxon>
        <taxon>Fungi</taxon>
        <taxon>Dikarya</taxon>
        <taxon>Ascomycota</taxon>
        <taxon>Pezizomycotina</taxon>
        <taxon>Leotiomycetes</taxon>
        <taxon>Helotiales</taxon>
        <taxon>Sclerotiniaceae</taxon>
        <taxon>Monilinia</taxon>
    </lineage>
</organism>
<dbReference type="EMBL" id="CP063405">
    <property type="protein sequence ID" value="QSZ29837.1"/>
    <property type="molecule type" value="Genomic_DNA"/>
</dbReference>
<dbReference type="AlphaFoldDB" id="A0A8A3P9R6"/>
<dbReference type="SUPFAM" id="SSF56112">
    <property type="entry name" value="Protein kinase-like (PK-like)"/>
    <property type="match status" value="1"/>
</dbReference>
<dbReference type="Pfam" id="PF01636">
    <property type="entry name" value="APH"/>
    <property type="match status" value="1"/>
</dbReference>
<dbReference type="PANTHER" id="PTHR21310">
    <property type="entry name" value="AMINOGLYCOSIDE PHOSPHOTRANSFERASE-RELATED-RELATED"/>
    <property type="match status" value="1"/>
</dbReference>